<evidence type="ECO:0000313" key="2">
    <source>
        <dbReference type="Proteomes" id="UP000515488"/>
    </source>
</evidence>
<sequence length="162" mass="18040">MATLKGEVKAFIVQSLACFDTPSQVVELVKKEFGLSITRQQVESHDPTKANGRGLAQKWVELFNDTRKRFQTELSDIPIANKAYRLRALDRMMTKAEGMRNMALAATLMEQAAKEVGDAYTNKQKVEQIVVATHNVMPVPSCDNVDDWEKAAQKQQGEVLGG</sequence>
<accession>A0A6S5JN32</accession>
<protein>
    <recommendedName>
        <fullName evidence="3">DUF2280 domain-containing protein</fullName>
    </recommendedName>
</protein>
<gene>
    <name evidence="1" type="ORF">WP5S18C02_26690</name>
</gene>
<dbReference type="InterPro" id="IPR018738">
    <property type="entry name" value="DUF2280"/>
</dbReference>
<proteinExistence type="predicted"/>
<evidence type="ECO:0000313" key="1">
    <source>
        <dbReference type="EMBL" id="BBS32463.1"/>
    </source>
</evidence>
<organism evidence="1 2">
    <name type="scientific">Enterobacter cloacae</name>
    <dbReference type="NCBI Taxonomy" id="550"/>
    <lineage>
        <taxon>Bacteria</taxon>
        <taxon>Pseudomonadati</taxon>
        <taxon>Pseudomonadota</taxon>
        <taxon>Gammaproteobacteria</taxon>
        <taxon>Enterobacterales</taxon>
        <taxon>Enterobacteriaceae</taxon>
        <taxon>Enterobacter</taxon>
        <taxon>Enterobacter cloacae complex</taxon>
    </lineage>
</organism>
<dbReference type="Proteomes" id="UP000515488">
    <property type="component" value="Chromosome"/>
</dbReference>
<dbReference type="EMBL" id="AP022126">
    <property type="protein sequence ID" value="BBS32463.1"/>
    <property type="molecule type" value="Genomic_DNA"/>
</dbReference>
<reference evidence="1 2" key="1">
    <citation type="submission" date="2019-12" db="EMBL/GenBank/DDBJ databases">
        <title>complete genome sequences of Enterobacter cloacae str. WP5-S18-CRE-02 isolated from wastewater treatment plant effluent.</title>
        <authorList>
            <person name="Sekizuka T."/>
            <person name="Itokawa K."/>
            <person name="Yatsu K."/>
            <person name="Inamine Y."/>
            <person name="Kuroda M."/>
        </authorList>
    </citation>
    <scope>NUCLEOTIDE SEQUENCE [LARGE SCALE GENOMIC DNA]</scope>
    <source>
        <strain evidence="1 2">WP5-S18-CRE-02</strain>
    </source>
</reference>
<dbReference type="Pfam" id="PF10045">
    <property type="entry name" value="DUF2280"/>
    <property type="match status" value="1"/>
</dbReference>
<evidence type="ECO:0008006" key="3">
    <source>
        <dbReference type="Google" id="ProtNLM"/>
    </source>
</evidence>
<dbReference type="RefSeq" id="WP_182944924.1">
    <property type="nucleotide sequence ID" value="NZ_AP022126.1"/>
</dbReference>
<dbReference type="AlphaFoldDB" id="A0A6S5JN32"/>
<name>A0A6S5JN32_ENTCL</name>